<sequence length="152" mass="16378">MVLVAGLAGAVGGLMLERTGVGDWLMAPAAPRVTVEQAARHFALCSGASRNTCVVDGDTFWLDGTKIRIADINTPETGAPQCAAEAALGRRATERLRELLSEGTFSLVGIDRDEDQYGRKLRIVERNGRSVGAVLVAEGLAHEWRGRRESWC</sequence>
<evidence type="ECO:0000313" key="2">
    <source>
        <dbReference type="EMBL" id="VDS05793.1"/>
    </source>
</evidence>
<accession>A0A3S4EN44</accession>
<dbReference type="InterPro" id="IPR016071">
    <property type="entry name" value="Staphylococal_nuclease_OB-fold"/>
</dbReference>
<dbReference type="EMBL" id="UZWD01000036">
    <property type="protein sequence ID" value="VDS05793.1"/>
    <property type="molecule type" value="Genomic_DNA"/>
</dbReference>
<reference evidence="2 3" key="1">
    <citation type="submission" date="2018-12" db="EMBL/GenBank/DDBJ databases">
        <authorList>
            <person name="Criscuolo A."/>
        </authorList>
    </citation>
    <scope>NUCLEOTIDE SEQUENCE [LARGE SCALE GENOMIC DNA]</scope>
    <source>
        <strain evidence="2">ACIP1116281</strain>
    </source>
</reference>
<evidence type="ECO:0000313" key="3">
    <source>
        <dbReference type="Proteomes" id="UP000268844"/>
    </source>
</evidence>
<organism evidence="2 3">
    <name type="scientific">Devosia equisanguinis</name>
    <dbReference type="NCBI Taxonomy" id="2490941"/>
    <lineage>
        <taxon>Bacteria</taxon>
        <taxon>Pseudomonadati</taxon>
        <taxon>Pseudomonadota</taxon>
        <taxon>Alphaproteobacteria</taxon>
        <taxon>Hyphomicrobiales</taxon>
        <taxon>Devosiaceae</taxon>
        <taxon>Devosia</taxon>
    </lineage>
</organism>
<proteinExistence type="predicted"/>
<protein>
    <submittedName>
        <fullName evidence="2">Endonuclease YncB</fullName>
        <ecNumber evidence="2">3.1.-.-</ecNumber>
    </submittedName>
</protein>
<dbReference type="InterPro" id="IPR035437">
    <property type="entry name" value="SNase_OB-fold_sf"/>
</dbReference>
<dbReference type="Pfam" id="PF00565">
    <property type="entry name" value="SNase"/>
    <property type="match status" value="1"/>
</dbReference>
<dbReference type="Proteomes" id="UP000268844">
    <property type="component" value="Unassembled WGS sequence"/>
</dbReference>
<feature type="domain" description="TNase-like" evidence="1">
    <location>
        <begin position="54"/>
        <end position="141"/>
    </location>
</feature>
<dbReference type="Gene3D" id="2.40.50.90">
    <property type="match status" value="1"/>
</dbReference>
<dbReference type="GO" id="GO:0004519">
    <property type="term" value="F:endonuclease activity"/>
    <property type="evidence" value="ECO:0007669"/>
    <property type="project" value="UniProtKB-KW"/>
</dbReference>
<dbReference type="SUPFAM" id="SSF50199">
    <property type="entry name" value="Staphylococcal nuclease"/>
    <property type="match status" value="1"/>
</dbReference>
<dbReference type="PROSITE" id="PS50830">
    <property type="entry name" value="TNASE_3"/>
    <property type="match status" value="1"/>
</dbReference>
<keyword evidence="3" id="KW-1185">Reference proteome</keyword>
<evidence type="ECO:0000259" key="1">
    <source>
        <dbReference type="PROSITE" id="PS50830"/>
    </source>
</evidence>
<dbReference type="RefSeq" id="WP_206437857.1">
    <property type="nucleotide sequence ID" value="NZ_JBHTMH010000001.1"/>
</dbReference>
<dbReference type="GO" id="GO:0016787">
    <property type="term" value="F:hydrolase activity"/>
    <property type="evidence" value="ECO:0007669"/>
    <property type="project" value="UniProtKB-KW"/>
</dbReference>
<keyword evidence="2" id="KW-0540">Nuclease</keyword>
<dbReference type="AlphaFoldDB" id="A0A3S4EN44"/>
<name>A0A3S4EN44_9HYPH</name>
<keyword evidence="2" id="KW-0255">Endonuclease</keyword>
<dbReference type="EC" id="3.1.-.-" evidence="2"/>
<keyword evidence="2" id="KW-0378">Hydrolase</keyword>
<gene>
    <name evidence="2" type="primary">yncB</name>
    <name evidence="2" type="ORF">DEVEQU_02938</name>
</gene>